<dbReference type="KEGG" id="orb:IPMB12_04500"/>
<proteinExistence type="predicted"/>
<accession>A0A6G9IBB8</accession>
<keyword evidence="2" id="KW-1185">Reference proteome</keyword>
<dbReference type="AlphaFoldDB" id="A0A6G9IBB8"/>
<reference evidence="1 2" key="1">
    <citation type="submission" date="2020-03" db="EMBL/GenBank/DDBJ databases">
        <title>Complete genome sequence of Orbus sp. IPMB12 (BCRC 80908).</title>
        <authorList>
            <person name="Lo W.-S."/>
            <person name="Chang T.-H."/>
            <person name="Kuo C.-H."/>
        </authorList>
    </citation>
    <scope>NUCLEOTIDE SEQUENCE [LARGE SCALE GENOMIC DNA]</scope>
    <source>
        <strain evidence="1 2">IPMB12</strain>
    </source>
</reference>
<evidence type="ECO:0000313" key="1">
    <source>
        <dbReference type="EMBL" id="QIQ21004.1"/>
    </source>
</evidence>
<dbReference type="InParanoid" id="A0A6G9IBB8"/>
<dbReference type="RefSeq" id="WP_166915355.1">
    <property type="nucleotide sequence ID" value="NZ_CP050253.1"/>
</dbReference>
<dbReference type="Proteomes" id="UP000501168">
    <property type="component" value="Chromosome"/>
</dbReference>
<name>A0A6G9IBB8_9GAMM</name>
<protein>
    <submittedName>
        <fullName evidence="1">Uncharacterized protein</fullName>
    </submittedName>
</protein>
<sequence>MCHSNGSSTLREGFAFPEGLRRHLLGEGKAHQCLFIKVAKDIAWSHWNKKFAESDRQEREEERQQLARRRQTEALYKTSPFEEVLIDNGWSFNAKRNKEQLTFAEERLSQIGFTKITGGNIQAWVQEHEKYIVYADWRISRSITFSVWKKPLPKKQPFNTYKYKLKEFYLLDEWKHDLVEKYKKRLPD</sequence>
<dbReference type="EMBL" id="CP050253">
    <property type="protein sequence ID" value="QIQ21004.1"/>
    <property type="molecule type" value="Genomic_DNA"/>
</dbReference>
<organism evidence="1 2">
    <name type="scientific">Zophobihabitans entericus</name>
    <dbReference type="NCBI Taxonomy" id="1635327"/>
    <lineage>
        <taxon>Bacteria</taxon>
        <taxon>Pseudomonadati</taxon>
        <taxon>Pseudomonadota</taxon>
        <taxon>Gammaproteobacteria</taxon>
        <taxon>Orbales</taxon>
        <taxon>Orbaceae</taxon>
        <taxon>Zophobihabitans</taxon>
    </lineage>
</organism>
<evidence type="ECO:0000313" key="2">
    <source>
        <dbReference type="Proteomes" id="UP000501168"/>
    </source>
</evidence>
<gene>
    <name evidence="1" type="ORF">IPMB12_04500</name>
</gene>